<feature type="compositionally biased region" description="Basic residues" evidence="9">
    <location>
        <begin position="19"/>
        <end position="44"/>
    </location>
</feature>
<name>A0A9Q1Q7I0_9CARY</name>
<keyword evidence="8" id="KW-0150">Chloroplast</keyword>
<dbReference type="PANTHER" id="PTHR31187:SF13">
    <property type="entry name" value="ADP,ATP CARRIER PROTEIN 1, CHLOROPLASTIC"/>
    <property type="match status" value="1"/>
</dbReference>
<dbReference type="GO" id="GO:0005471">
    <property type="term" value="F:ATP:ADP antiporter activity"/>
    <property type="evidence" value="ECO:0007669"/>
    <property type="project" value="InterPro"/>
</dbReference>
<keyword evidence="2 8" id="KW-0813">Transport</keyword>
<evidence type="ECO:0000256" key="5">
    <source>
        <dbReference type="ARBA" id="ARBA00022840"/>
    </source>
</evidence>
<dbReference type="OrthoDB" id="2190844at2759"/>
<evidence type="ECO:0000256" key="4">
    <source>
        <dbReference type="ARBA" id="ARBA00022741"/>
    </source>
</evidence>
<evidence type="ECO:0000256" key="7">
    <source>
        <dbReference type="ARBA" id="ARBA00023136"/>
    </source>
</evidence>
<comment type="similarity">
    <text evidence="8">Belongs to the ADP/ATP translocase tlc family.</text>
</comment>
<evidence type="ECO:0000313" key="10">
    <source>
        <dbReference type="EMBL" id="KAJ8431773.1"/>
    </source>
</evidence>
<dbReference type="InterPro" id="IPR004667">
    <property type="entry name" value="ADP_ATP_car_bac_type"/>
</dbReference>
<dbReference type="GO" id="GO:0031969">
    <property type="term" value="C:chloroplast membrane"/>
    <property type="evidence" value="ECO:0007669"/>
    <property type="project" value="UniProtKB-SubCell"/>
</dbReference>
<keyword evidence="11" id="KW-1185">Reference proteome</keyword>
<dbReference type="PANTHER" id="PTHR31187">
    <property type="match status" value="1"/>
</dbReference>
<evidence type="ECO:0000313" key="11">
    <source>
        <dbReference type="Proteomes" id="UP001153076"/>
    </source>
</evidence>
<keyword evidence="8" id="KW-0934">Plastid</keyword>
<evidence type="ECO:0000256" key="2">
    <source>
        <dbReference type="ARBA" id="ARBA00022448"/>
    </source>
</evidence>
<feature type="region of interest" description="Disordered" evidence="9">
    <location>
        <begin position="1"/>
        <end position="64"/>
    </location>
</feature>
<dbReference type="AlphaFoldDB" id="A0A9Q1Q7I0"/>
<evidence type="ECO:0000256" key="1">
    <source>
        <dbReference type="ARBA" id="ARBA00004141"/>
    </source>
</evidence>
<proteinExistence type="inferred from homology"/>
<accession>A0A9Q1Q7I0</accession>
<dbReference type="EMBL" id="JAKOGI010000663">
    <property type="protein sequence ID" value="KAJ8431773.1"/>
    <property type="molecule type" value="Genomic_DNA"/>
</dbReference>
<organism evidence="10 11">
    <name type="scientific">Carnegiea gigantea</name>
    <dbReference type="NCBI Taxonomy" id="171969"/>
    <lineage>
        <taxon>Eukaryota</taxon>
        <taxon>Viridiplantae</taxon>
        <taxon>Streptophyta</taxon>
        <taxon>Embryophyta</taxon>
        <taxon>Tracheophyta</taxon>
        <taxon>Spermatophyta</taxon>
        <taxon>Magnoliopsida</taxon>
        <taxon>eudicotyledons</taxon>
        <taxon>Gunneridae</taxon>
        <taxon>Pentapetalae</taxon>
        <taxon>Caryophyllales</taxon>
        <taxon>Cactineae</taxon>
        <taxon>Cactaceae</taxon>
        <taxon>Cactoideae</taxon>
        <taxon>Echinocereeae</taxon>
        <taxon>Carnegiea</taxon>
    </lineage>
</organism>
<gene>
    <name evidence="10" type="ORF">Cgig2_009371</name>
</gene>
<comment type="subcellular location">
    <subcellularLocation>
        <location evidence="1">Membrane</location>
        <topology evidence="1">Multi-pass membrane protein</topology>
    </subcellularLocation>
    <subcellularLocation>
        <location evidence="8">Plastid</location>
        <location evidence="8">Chloroplast membrane</location>
        <topology evidence="8">Multi-pass membrane protein</topology>
    </subcellularLocation>
</comment>
<feature type="transmembrane region" description="Helical" evidence="8">
    <location>
        <begin position="69"/>
        <end position="92"/>
    </location>
</feature>
<keyword evidence="3 8" id="KW-0812">Transmembrane</keyword>
<dbReference type="Proteomes" id="UP001153076">
    <property type="component" value="Unassembled WGS sequence"/>
</dbReference>
<evidence type="ECO:0000256" key="8">
    <source>
        <dbReference type="RuleBase" id="RU363121"/>
    </source>
</evidence>
<keyword evidence="5 8" id="KW-0067">ATP-binding</keyword>
<dbReference type="Pfam" id="PF03219">
    <property type="entry name" value="TLC"/>
    <property type="match status" value="1"/>
</dbReference>
<comment type="caution">
    <text evidence="8">Lacks conserved residue(s) required for the propagation of feature annotation.</text>
</comment>
<keyword evidence="4 8" id="KW-0547">Nucleotide-binding</keyword>
<keyword evidence="6 8" id="KW-1133">Transmembrane helix</keyword>
<feature type="compositionally biased region" description="Basic and acidic residues" evidence="9">
    <location>
        <begin position="45"/>
        <end position="55"/>
    </location>
</feature>
<keyword evidence="7 8" id="KW-0472">Membrane</keyword>
<evidence type="ECO:0000256" key="3">
    <source>
        <dbReference type="ARBA" id="ARBA00022692"/>
    </source>
</evidence>
<protein>
    <recommendedName>
        <fullName evidence="8">ADP,ATP carrier protein</fullName>
    </recommendedName>
</protein>
<sequence>MPPPGHDDESESDDEVLVKRMKKIKQGTKSRPKKMQLRSKKCVKAKPEKQEDVQKSPKPPIKSEQLSKFGWGVVVAITPTVLLLQGVGFFPLILFGELLAPVLAKFGMTPLLAVVYMGALQNIFNKSAKGSLFDPCKEMACIPLDEETKVS</sequence>
<feature type="transmembrane region" description="Helical" evidence="8">
    <location>
        <begin position="98"/>
        <end position="119"/>
    </location>
</feature>
<dbReference type="GO" id="GO:0005524">
    <property type="term" value="F:ATP binding"/>
    <property type="evidence" value="ECO:0007669"/>
    <property type="project" value="UniProtKB-KW"/>
</dbReference>
<evidence type="ECO:0000256" key="6">
    <source>
        <dbReference type="ARBA" id="ARBA00022989"/>
    </source>
</evidence>
<evidence type="ECO:0000256" key="9">
    <source>
        <dbReference type="SAM" id="MobiDB-lite"/>
    </source>
</evidence>
<reference evidence="10" key="1">
    <citation type="submission" date="2022-04" db="EMBL/GenBank/DDBJ databases">
        <title>Carnegiea gigantea Genome sequencing and assembly v2.</title>
        <authorList>
            <person name="Copetti D."/>
            <person name="Sanderson M.J."/>
            <person name="Burquez A."/>
            <person name="Wojciechowski M.F."/>
        </authorList>
    </citation>
    <scope>NUCLEOTIDE SEQUENCE</scope>
    <source>
        <strain evidence="10">SGP5-SGP5p</strain>
        <tissue evidence="10">Aerial part</tissue>
    </source>
</reference>
<comment type="caution">
    <text evidence="10">The sequence shown here is derived from an EMBL/GenBank/DDBJ whole genome shotgun (WGS) entry which is preliminary data.</text>
</comment>